<dbReference type="PANTHER" id="PTHR43793">
    <property type="entry name" value="FAD SYNTHASE"/>
    <property type="match status" value="1"/>
</dbReference>
<dbReference type="EMBL" id="QJSQ01000003">
    <property type="protein sequence ID" value="PYE26170.1"/>
    <property type="molecule type" value="Genomic_DNA"/>
</dbReference>
<dbReference type="GO" id="GO:0016773">
    <property type="term" value="F:phosphotransferase activity, alcohol group as acceptor"/>
    <property type="evidence" value="ECO:0007669"/>
    <property type="project" value="InterPro"/>
</dbReference>
<dbReference type="NCBIfam" id="TIGR02199">
    <property type="entry name" value="rfaE_dom_II"/>
    <property type="match status" value="1"/>
</dbReference>
<dbReference type="EC" id="2.7.7.70" evidence="1"/>
<keyword evidence="6" id="KW-0119">Carbohydrate metabolism</keyword>
<comment type="caution">
    <text evidence="10">The sequence shown here is derived from an EMBL/GenBank/DDBJ whole genome shotgun (WGS) entry which is preliminary data.</text>
</comment>
<evidence type="ECO:0000256" key="4">
    <source>
        <dbReference type="ARBA" id="ARBA00022741"/>
    </source>
</evidence>
<protein>
    <recommendedName>
        <fullName evidence="1">D-glycero-beta-D-manno-heptose 1-phosphate adenylyltransferase</fullName>
        <ecNumber evidence="1">2.7.7.70</ecNumber>
    </recommendedName>
</protein>
<keyword evidence="4" id="KW-0547">Nucleotide-binding</keyword>
<organism evidence="10 11">
    <name type="scientific">Paraburkholderia silvatlantica</name>
    <dbReference type="NCBI Taxonomy" id="321895"/>
    <lineage>
        <taxon>Bacteria</taxon>
        <taxon>Pseudomonadati</taxon>
        <taxon>Pseudomonadota</taxon>
        <taxon>Betaproteobacteria</taxon>
        <taxon>Burkholderiales</taxon>
        <taxon>Burkholderiaceae</taxon>
        <taxon>Paraburkholderia</taxon>
    </lineage>
</organism>
<evidence type="ECO:0000256" key="7">
    <source>
        <dbReference type="ARBA" id="ARBA00047428"/>
    </source>
</evidence>
<dbReference type="Proteomes" id="UP000533533">
    <property type="component" value="Unassembled WGS sequence"/>
</dbReference>
<sequence>MPASFERKITTREALAQLRASLPGPVVFTNGVFDILHRGHVTYLADAKALGATLIVGVNSDASVKRLGKGDDRPINTGNDRMALLAALESVDWVVPFGEQTPVELIGALRPDILVKGGDYDMDALPESALVRGWGGRALAIAFEHDRSTTKLLQKVRAQEGSK</sequence>
<evidence type="ECO:0000256" key="1">
    <source>
        <dbReference type="ARBA" id="ARBA00012519"/>
    </source>
</evidence>
<keyword evidence="3 10" id="KW-0548">Nucleotidyltransferase</keyword>
<comment type="catalytic activity">
    <reaction evidence="7">
        <text>D-glycero-beta-D-manno-heptose 1-phosphate + ATP + H(+) = ADP-D-glycero-beta-D-manno-heptose + diphosphate</text>
        <dbReference type="Rhea" id="RHEA:27465"/>
        <dbReference type="ChEBI" id="CHEBI:15378"/>
        <dbReference type="ChEBI" id="CHEBI:30616"/>
        <dbReference type="ChEBI" id="CHEBI:33019"/>
        <dbReference type="ChEBI" id="CHEBI:59967"/>
        <dbReference type="ChEBI" id="CHEBI:61593"/>
        <dbReference type="EC" id="2.7.7.70"/>
    </reaction>
</comment>
<dbReference type="AlphaFoldDB" id="A0A2U1AKS0"/>
<dbReference type="InterPro" id="IPR050385">
    <property type="entry name" value="Archaeal_FAD_synthase"/>
</dbReference>
<dbReference type="InterPro" id="IPR011914">
    <property type="entry name" value="RfaE_dom_II"/>
</dbReference>
<dbReference type="EMBL" id="JACHVZ010000004">
    <property type="protein sequence ID" value="MBB2927302.1"/>
    <property type="molecule type" value="Genomic_DNA"/>
</dbReference>
<dbReference type="OrthoDB" id="9795543at2"/>
<gene>
    <name evidence="10" type="ORF">C7410_10386</name>
    <name evidence="9" type="ORF">FHX59_001715</name>
</gene>
<dbReference type="InterPro" id="IPR004821">
    <property type="entry name" value="Cyt_trans-like"/>
</dbReference>
<dbReference type="NCBIfam" id="TIGR00125">
    <property type="entry name" value="cyt_tran_rel"/>
    <property type="match status" value="1"/>
</dbReference>
<dbReference type="SUPFAM" id="SSF52374">
    <property type="entry name" value="Nucleotidylyl transferase"/>
    <property type="match status" value="1"/>
</dbReference>
<feature type="domain" description="Cytidyltransferase-like" evidence="8">
    <location>
        <begin position="28"/>
        <end position="141"/>
    </location>
</feature>
<dbReference type="PANTHER" id="PTHR43793:SF2">
    <property type="entry name" value="BIFUNCTIONAL PROTEIN HLDE"/>
    <property type="match status" value="1"/>
</dbReference>
<dbReference type="GO" id="GO:0005524">
    <property type="term" value="F:ATP binding"/>
    <property type="evidence" value="ECO:0007669"/>
    <property type="project" value="UniProtKB-KW"/>
</dbReference>
<dbReference type="GO" id="GO:0016779">
    <property type="term" value="F:nucleotidyltransferase activity"/>
    <property type="evidence" value="ECO:0007669"/>
    <property type="project" value="UniProtKB-KW"/>
</dbReference>
<evidence type="ECO:0000256" key="3">
    <source>
        <dbReference type="ARBA" id="ARBA00022695"/>
    </source>
</evidence>
<dbReference type="RefSeq" id="WP_110383046.1">
    <property type="nucleotide sequence ID" value="NZ_JACHVZ010000004.1"/>
</dbReference>
<evidence type="ECO:0000256" key="5">
    <source>
        <dbReference type="ARBA" id="ARBA00022840"/>
    </source>
</evidence>
<evidence type="ECO:0000313" key="11">
    <source>
        <dbReference type="Proteomes" id="UP000247772"/>
    </source>
</evidence>
<evidence type="ECO:0000256" key="6">
    <source>
        <dbReference type="ARBA" id="ARBA00023277"/>
    </source>
</evidence>
<evidence type="ECO:0000313" key="12">
    <source>
        <dbReference type="Proteomes" id="UP000533533"/>
    </source>
</evidence>
<evidence type="ECO:0000256" key="2">
    <source>
        <dbReference type="ARBA" id="ARBA00022679"/>
    </source>
</evidence>
<dbReference type="Gene3D" id="3.40.50.620">
    <property type="entry name" value="HUPs"/>
    <property type="match status" value="1"/>
</dbReference>
<keyword evidence="12" id="KW-1185">Reference proteome</keyword>
<proteinExistence type="predicted"/>
<evidence type="ECO:0000259" key="8">
    <source>
        <dbReference type="Pfam" id="PF01467"/>
    </source>
</evidence>
<accession>A0A2U1AKS0</accession>
<keyword evidence="5" id="KW-0067">ATP-binding</keyword>
<name>A0A2U1AKS0_9BURK</name>
<keyword evidence="2 10" id="KW-0808">Transferase</keyword>
<evidence type="ECO:0000313" key="9">
    <source>
        <dbReference type="EMBL" id="MBB2927302.1"/>
    </source>
</evidence>
<dbReference type="Pfam" id="PF01467">
    <property type="entry name" value="CTP_transf_like"/>
    <property type="match status" value="1"/>
</dbReference>
<dbReference type="InterPro" id="IPR014729">
    <property type="entry name" value="Rossmann-like_a/b/a_fold"/>
</dbReference>
<dbReference type="Proteomes" id="UP000247772">
    <property type="component" value="Unassembled WGS sequence"/>
</dbReference>
<evidence type="ECO:0000313" key="10">
    <source>
        <dbReference type="EMBL" id="PYE26170.1"/>
    </source>
</evidence>
<reference evidence="10 11" key="1">
    <citation type="submission" date="2018-06" db="EMBL/GenBank/DDBJ databases">
        <title>Genomic Encyclopedia of Type Strains, Phase IV (KMG-V): Genome sequencing to study the core and pangenomes of soil and plant-associated prokaryotes.</title>
        <authorList>
            <person name="Whitman W."/>
        </authorList>
    </citation>
    <scope>NUCLEOTIDE SEQUENCE [LARGE SCALE GENOMIC DNA]</scope>
    <source>
        <strain evidence="10 11">SRCL-318</strain>
        <strain evidence="9 12">SRMrh-85</strain>
    </source>
</reference>
<dbReference type="GO" id="GO:0005975">
    <property type="term" value="P:carbohydrate metabolic process"/>
    <property type="evidence" value="ECO:0007669"/>
    <property type="project" value="InterPro"/>
</dbReference>